<feature type="domain" description="Cytochrome b/b6 N-terminal region profile" evidence="2">
    <location>
        <begin position="1"/>
        <end position="198"/>
    </location>
</feature>
<feature type="transmembrane region" description="Helical" evidence="1">
    <location>
        <begin position="304"/>
        <end position="326"/>
    </location>
</feature>
<gene>
    <name evidence="3" type="ORF">MNBD_NITROSPINAE01-1391</name>
</gene>
<feature type="transmembrane region" description="Helical" evidence="1">
    <location>
        <begin position="106"/>
        <end position="128"/>
    </location>
</feature>
<evidence type="ECO:0000256" key="1">
    <source>
        <dbReference type="SAM" id="Phobius"/>
    </source>
</evidence>
<feature type="transmembrane region" description="Helical" evidence="1">
    <location>
        <begin position="199"/>
        <end position="222"/>
    </location>
</feature>
<dbReference type="Gene3D" id="1.20.810.10">
    <property type="entry name" value="Cytochrome Bc1 Complex, Chain C"/>
    <property type="match status" value="1"/>
</dbReference>
<dbReference type="EMBL" id="UOGC01000161">
    <property type="protein sequence ID" value="VAX24182.1"/>
    <property type="molecule type" value="Genomic_DNA"/>
</dbReference>
<dbReference type="InterPro" id="IPR005797">
    <property type="entry name" value="Cyt_b/b6_N"/>
</dbReference>
<protein>
    <recommendedName>
        <fullName evidence="2">Cytochrome b/b6 N-terminal region profile domain-containing protein</fullName>
    </recommendedName>
</protein>
<keyword evidence="1" id="KW-0472">Membrane</keyword>
<reference evidence="3" key="1">
    <citation type="submission" date="2018-06" db="EMBL/GenBank/DDBJ databases">
        <authorList>
            <person name="Zhirakovskaya E."/>
        </authorList>
    </citation>
    <scope>NUCLEOTIDE SEQUENCE</scope>
</reference>
<dbReference type="PANTHER" id="PTHR19271">
    <property type="entry name" value="CYTOCHROME B"/>
    <property type="match status" value="1"/>
</dbReference>
<feature type="transmembrane region" description="Helical" evidence="1">
    <location>
        <begin position="23"/>
        <end position="46"/>
    </location>
</feature>
<feature type="transmembrane region" description="Helical" evidence="1">
    <location>
        <begin position="167"/>
        <end position="187"/>
    </location>
</feature>
<accession>A0A3B1C7R2</accession>
<dbReference type="PANTHER" id="PTHR19271:SF16">
    <property type="entry name" value="CYTOCHROME B"/>
    <property type="match status" value="1"/>
</dbReference>
<name>A0A3B1C7R2_9ZZZZ</name>
<proteinExistence type="predicted"/>
<dbReference type="GO" id="GO:0016020">
    <property type="term" value="C:membrane"/>
    <property type="evidence" value="ECO:0007669"/>
    <property type="project" value="InterPro"/>
</dbReference>
<dbReference type="GO" id="GO:0016491">
    <property type="term" value="F:oxidoreductase activity"/>
    <property type="evidence" value="ECO:0007669"/>
    <property type="project" value="InterPro"/>
</dbReference>
<sequence length="378" mass="44503">MALDSDSGFWNRVKPKKINWRHYFGGAAFLILLSQFLTGLYMIFYYEPALRETYKTVQYFNNETYLGAFTRNLHRYGAFVLVLAVFFHLFRGYFRKDYQGGRKANWFTGIGLLLLVLSFTVTGSILPWEWKGYWMMEMFNNWLRVTPVIGEWLYTFFMESYTPTRNFVIHDIILPLITFVLLEIHCLKRFKTRGFLGYLVRHSIAFIPLGVAIVSLAVIFPVPTEDPAIIPFPMDGQYIPAPEWFFTSFLLPLWYHPPREWALYLFWVPFISLLVLFLLPFIFRKKKKSELELISPKKLMFARLAYAGVGVAVCLFLTVGFVWGSVKSPWMGCNSCHNRAMGDRMGVPPVTYKDTQRNPLLLDNRWMIRHWYEPQVVW</sequence>
<dbReference type="PROSITE" id="PS51002">
    <property type="entry name" value="CYTB_NTER"/>
    <property type="match status" value="1"/>
</dbReference>
<dbReference type="InterPro" id="IPR027387">
    <property type="entry name" value="Cytb/b6-like_sf"/>
</dbReference>
<feature type="transmembrane region" description="Helical" evidence="1">
    <location>
        <begin position="76"/>
        <end position="94"/>
    </location>
</feature>
<dbReference type="GO" id="GO:0009055">
    <property type="term" value="F:electron transfer activity"/>
    <property type="evidence" value="ECO:0007669"/>
    <property type="project" value="InterPro"/>
</dbReference>
<keyword evidence="1" id="KW-0812">Transmembrane</keyword>
<dbReference type="AlphaFoldDB" id="A0A3B1C7R2"/>
<dbReference type="Pfam" id="PF00033">
    <property type="entry name" value="Cytochrome_B"/>
    <property type="match status" value="1"/>
</dbReference>
<dbReference type="GO" id="GO:0022904">
    <property type="term" value="P:respiratory electron transport chain"/>
    <property type="evidence" value="ECO:0007669"/>
    <property type="project" value="InterPro"/>
</dbReference>
<dbReference type="InterPro" id="IPR016174">
    <property type="entry name" value="Di-haem_cyt_TM"/>
</dbReference>
<feature type="transmembrane region" description="Helical" evidence="1">
    <location>
        <begin position="261"/>
        <end position="283"/>
    </location>
</feature>
<evidence type="ECO:0000259" key="2">
    <source>
        <dbReference type="PROSITE" id="PS51002"/>
    </source>
</evidence>
<evidence type="ECO:0000313" key="3">
    <source>
        <dbReference type="EMBL" id="VAX24182.1"/>
    </source>
</evidence>
<organism evidence="3">
    <name type="scientific">hydrothermal vent metagenome</name>
    <dbReference type="NCBI Taxonomy" id="652676"/>
    <lineage>
        <taxon>unclassified sequences</taxon>
        <taxon>metagenomes</taxon>
        <taxon>ecological metagenomes</taxon>
    </lineage>
</organism>
<dbReference type="SUPFAM" id="SSF81342">
    <property type="entry name" value="Transmembrane di-heme cytochromes"/>
    <property type="match status" value="1"/>
</dbReference>
<keyword evidence="1" id="KW-1133">Transmembrane helix</keyword>